<accession>A0AAU7E8T2</accession>
<protein>
    <recommendedName>
        <fullName evidence="3">Lactate permease</fullName>
    </recommendedName>
</protein>
<gene>
    <name evidence="2" type="ORF">AAH949_08450</name>
</gene>
<reference evidence="2" key="1">
    <citation type="submission" date="2024-05" db="EMBL/GenBank/DDBJ databases">
        <title>Campylobacter coli isolated from environmental waters in Slovenia.</title>
        <authorList>
            <person name="Zautner A.E."/>
            <person name="Bunk B."/>
            <person name="Riedel T."/>
            <person name="Sproeer C."/>
        </authorList>
    </citation>
    <scope>NUCLEOTIDE SEQUENCE</scope>
    <source>
        <strain evidence="2">CCS1377</strain>
    </source>
</reference>
<proteinExistence type="predicted"/>
<dbReference type="AlphaFoldDB" id="A0AAU7E8T2"/>
<evidence type="ECO:0000313" key="2">
    <source>
        <dbReference type="EMBL" id="XBJ29102.1"/>
    </source>
</evidence>
<evidence type="ECO:0000256" key="1">
    <source>
        <dbReference type="SAM" id="Phobius"/>
    </source>
</evidence>
<name>A0AAU7E8T2_9BACT</name>
<feature type="transmembrane region" description="Helical" evidence="1">
    <location>
        <begin position="417"/>
        <end position="437"/>
    </location>
</feature>
<keyword evidence="1" id="KW-0472">Membrane</keyword>
<dbReference type="EMBL" id="CP155620">
    <property type="protein sequence ID" value="XBJ29102.1"/>
    <property type="molecule type" value="Genomic_DNA"/>
</dbReference>
<dbReference type="RefSeq" id="WP_348518500.1">
    <property type="nucleotide sequence ID" value="NZ_CP155620.1"/>
</dbReference>
<keyword evidence="1" id="KW-0812">Transmembrane</keyword>
<sequence>MNKKLLFDELIDQLGTQSLARLDLNIFDLNSYGAMVESAKHTTNTQKTIKQHGDNPNGFGQSFETLEVGKENIKNTYYKTGERSFTTDELADIKAVYNNEEIGGKYSQERKENILANYSSEEIKAIAKNEKLMKYATTNHNLVDVVMIDKNGNITTEQLKAVNDNIFSNKYNRYFEGVDSVRVDENAYNNAKEKLEQAKLNFEKHPSEKNKETLKEYEEKFSKLKMGSNKEEAGYVKGDKKDKNHTHTNEPMKNALKNQAKETLNNIHQTGISDAASVVLSTFASGVLWEIKDEFLDNNSQDFSTRIKRIITEVIKKGSDSYARGASFGMIDGLVTIISQFFKKIGGQLKYLWTNIRNAAKSIWNEIYSYITGKITNYAELIKTILKSLFSAVMTVFAVALEAEISNKLKLILGETIAGILSIGISIFVCSVAVILFSKTIDLTINAFFGICAAANMAKQRREEIERVYDVIMPKMMENLDNLEKYIADYTINLQNMGETSFNELQNALNKENYDKANQSIIKLASVYGVNDLFVTREEFDNFMASDESFKI</sequence>
<evidence type="ECO:0008006" key="3">
    <source>
        <dbReference type="Google" id="ProtNLM"/>
    </source>
</evidence>
<organism evidence="2">
    <name type="scientific">Campylobacter sp. CCS1377</name>
    <dbReference type="NCBI Taxonomy" id="3158229"/>
    <lineage>
        <taxon>Bacteria</taxon>
        <taxon>Pseudomonadati</taxon>
        <taxon>Campylobacterota</taxon>
        <taxon>Epsilonproteobacteria</taxon>
        <taxon>Campylobacterales</taxon>
        <taxon>Campylobacteraceae</taxon>
        <taxon>Campylobacter</taxon>
    </lineage>
</organism>
<keyword evidence="1" id="KW-1133">Transmembrane helix</keyword>